<accession>A0ABP6UH80</accession>
<dbReference type="Proteomes" id="UP001500266">
    <property type="component" value="Unassembled WGS sequence"/>
</dbReference>
<protein>
    <recommendedName>
        <fullName evidence="1">DUF6879 domain-containing protein</fullName>
    </recommendedName>
</protein>
<organism evidence="2 3">
    <name type="scientific">Actinomadura keratinilytica</name>
    <dbReference type="NCBI Taxonomy" id="547461"/>
    <lineage>
        <taxon>Bacteria</taxon>
        <taxon>Bacillati</taxon>
        <taxon>Actinomycetota</taxon>
        <taxon>Actinomycetes</taxon>
        <taxon>Streptosporangiales</taxon>
        <taxon>Thermomonosporaceae</taxon>
        <taxon>Actinomadura</taxon>
    </lineage>
</organism>
<dbReference type="InterPro" id="IPR049244">
    <property type="entry name" value="DUF6879"/>
</dbReference>
<proteinExistence type="predicted"/>
<evidence type="ECO:0000313" key="2">
    <source>
        <dbReference type="EMBL" id="GAA3508112.1"/>
    </source>
</evidence>
<reference evidence="3" key="1">
    <citation type="journal article" date="2019" name="Int. J. Syst. Evol. Microbiol.">
        <title>The Global Catalogue of Microorganisms (GCM) 10K type strain sequencing project: providing services to taxonomists for standard genome sequencing and annotation.</title>
        <authorList>
            <consortium name="The Broad Institute Genomics Platform"/>
            <consortium name="The Broad Institute Genome Sequencing Center for Infectious Disease"/>
            <person name="Wu L."/>
            <person name="Ma J."/>
        </authorList>
    </citation>
    <scope>NUCLEOTIDE SEQUENCE [LARGE SCALE GENOMIC DNA]</scope>
    <source>
        <strain evidence="3">JCM 17316</strain>
    </source>
</reference>
<evidence type="ECO:0000259" key="1">
    <source>
        <dbReference type="Pfam" id="PF21806"/>
    </source>
</evidence>
<sequence>MPDFRALDFVGQDPDSDKEYCPAVFVDPNTGDLLIQGRVITDPGVLVMVREHGAIADDEAVVWLPASMKQMILDAVGRDYDERHGHGQPTFADLLARATRSAVHLEMRDFYGPSPGFEDWKAGGSGRIDDGGRWERLIGDAVARGVRVRRVRIVSEPVSDYIRWEYMVSDENIRAGEEIRWLPRRQASGIMLPHSDFWMYDQRLVVFNFNDGHGNHVPEFEYTSDPRRVSQIVATFEQAWERAIPHERYKVD</sequence>
<evidence type="ECO:0000313" key="3">
    <source>
        <dbReference type="Proteomes" id="UP001500266"/>
    </source>
</evidence>
<keyword evidence="3" id="KW-1185">Reference proteome</keyword>
<comment type="caution">
    <text evidence="2">The sequence shown here is derived from an EMBL/GenBank/DDBJ whole genome shotgun (WGS) entry which is preliminary data.</text>
</comment>
<gene>
    <name evidence="2" type="ORF">GCM10022416_61810</name>
</gene>
<feature type="domain" description="DUF6879" evidence="1">
    <location>
        <begin position="90"/>
        <end position="250"/>
    </location>
</feature>
<dbReference type="Pfam" id="PF21806">
    <property type="entry name" value="DUF6879"/>
    <property type="match status" value="1"/>
</dbReference>
<name>A0ABP6UH80_9ACTN</name>
<dbReference type="EMBL" id="BAABDO010000187">
    <property type="protein sequence ID" value="GAA3508112.1"/>
    <property type="molecule type" value="Genomic_DNA"/>
</dbReference>